<evidence type="ECO:0000313" key="2">
    <source>
        <dbReference type="Proteomes" id="UP000274131"/>
    </source>
</evidence>
<reference evidence="1 2" key="2">
    <citation type="submission" date="2018-10" db="EMBL/GenBank/DDBJ databases">
        <authorList>
            <consortium name="Pathogen Informatics"/>
        </authorList>
    </citation>
    <scope>NUCLEOTIDE SEQUENCE [LARGE SCALE GENOMIC DNA]</scope>
</reference>
<accession>A0A0N4V2F7</accession>
<dbReference type="PANTHER" id="PTHR38696">
    <property type="entry name" value="MEDIATOR OF RNA POLYMERASE II TRANSCRIPTION SUBUNIT 13"/>
    <property type="match status" value="1"/>
</dbReference>
<gene>
    <name evidence="1" type="ORF">EVEC_LOCUS3885</name>
</gene>
<evidence type="ECO:0000313" key="1">
    <source>
        <dbReference type="EMBL" id="VDD88864.1"/>
    </source>
</evidence>
<evidence type="ECO:0000313" key="3">
    <source>
        <dbReference type="WBParaSite" id="EVEC_0000417701-mRNA-1"/>
    </source>
</evidence>
<proteinExistence type="predicted"/>
<dbReference type="OrthoDB" id="5857413at2759"/>
<dbReference type="STRING" id="51028.A0A0N4V2F7"/>
<dbReference type="WBParaSite" id="EVEC_0000417701-mRNA-1">
    <property type="protein sequence ID" value="EVEC_0000417701-mRNA-1"/>
    <property type="gene ID" value="EVEC_0000417701"/>
</dbReference>
<dbReference type="Proteomes" id="UP000274131">
    <property type="component" value="Unassembled WGS sequence"/>
</dbReference>
<dbReference type="EMBL" id="UXUI01007707">
    <property type="protein sequence ID" value="VDD88864.1"/>
    <property type="molecule type" value="Genomic_DNA"/>
</dbReference>
<dbReference type="PANTHER" id="PTHR38696:SF1">
    <property type="entry name" value="MEDIATOR OF RNA POLYMERASE II TRANSCRIPTION SUBUNIT 13"/>
    <property type="match status" value="1"/>
</dbReference>
<keyword evidence="2" id="KW-1185">Reference proteome</keyword>
<reference evidence="3" key="1">
    <citation type="submission" date="2017-02" db="UniProtKB">
        <authorList>
            <consortium name="WormBaseParasite"/>
        </authorList>
    </citation>
    <scope>IDENTIFICATION</scope>
</reference>
<dbReference type="AlphaFoldDB" id="A0A0N4V2F7"/>
<protein>
    <submittedName>
        <fullName evidence="3">Reverse transcriptase domain-containing protein</fullName>
    </submittedName>
</protein>
<organism evidence="3">
    <name type="scientific">Enterobius vermicularis</name>
    <name type="common">Human pinworm</name>
    <dbReference type="NCBI Taxonomy" id="51028"/>
    <lineage>
        <taxon>Eukaryota</taxon>
        <taxon>Metazoa</taxon>
        <taxon>Ecdysozoa</taxon>
        <taxon>Nematoda</taxon>
        <taxon>Chromadorea</taxon>
        <taxon>Rhabditida</taxon>
        <taxon>Spirurina</taxon>
        <taxon>Oxyuridomorpha</taxon>
        <taxon>Oxyuroidea</taxon>
        <taxon>Oxyuridae</taxon>
        <taxon>Enterobius</taxon>
    </lineage>
</organism>
<sequence length="528" mass="58722">MGNQVSTFPERPENFSYFSFTFCWDTIKLIDAPDDIVELISTTISENYSINIQGITSSKSGKAVQLKFDGFPFIPNSSKETAVATKLMLCALLETLAINGWQLVLSSDLSRLYDSSTLFFRRTPEYSQRPCKIICLSLSAYDKLQLINAAPQVYSVLVSCAGDLIQKQSANENFFEIQLAGNFWASVTSLNDFLARSLLLKCFIEFQKVNYRYYGTANIKGTADCIFFISDGQILSEFDHCMLSLNRNDRIRLIGAPSEAIQAVSKCIGTYWTKGLQKAGPKENGLYYEYKLAGNPWWSYGLEAVETRLLISLIMQYMSGIGWEIVTALDISRLPNDKAVFIFRRCAAANVPHFAISPAGYDRIRIINADKEMVEFVDNIIRASWTAGIQKTGLYGNSFEIKLGGFPWATSGHGGTTFELCRMLMTRLLLGLETRGWKVACSADVSSKHDNNGYNSKRALDVNTWFVAYRGQTQVPSVAAAQSYPVPSAPTLPSSHFVCPHDAPPSYEEAVRTSSTSPLCYGATNRGF</sequence>
<name>A0A0N4V2F7_ENTVE</name>